<reference evidence="4 5" key="1">
    <citation type="submission" date="2024-09" db="EMBL/GenBank/DDBJ databases">
        <title>T2T genomes of carrot and Alternaria dauci and their utility for understanding host-pathogen interaction during carrot leaf blight disease.</title>
        <authorList>
            <person name="Liu W."/>
            <person name="Xu S."/>
            <person name="Ou C."/>
            <person name="Liu X."/>
            <person name="Zhuang F."/>
            <person name="Deng X.W."/>
        </authorList>
    </citation>
    <scope>NUCLEOTIDE SEQUENCE [LARGE SCALE GENOMIC DNA]</scope>
    <source>
        <strain evidence="4 5">A2016</strain>
    </source>
</reference>
<gene>
    <name evidence="4" type="ORF">ACET3X_007131</name>
</gene>
<feature type="transmembrane region" description="Helical" evidence="3">
    <location>
        <begin position="420"/>
        <end position="441"/>
    </location>
</feature>
<keyword evidence="3" id="KW-1133">Transmembrane helix</keyword>
<dbReference type="PANTHER" id="PTHR37402:SF1">
    <property type="entry name" value="GRAM DOMAIN-CONTAINING PROTEIN 4"/>
    <property type="match status" value="1"/>
</dbReference>
<dbReference type="InterPro" id="IPR037847">
    <property type="entry name" value="GRAMDC4"/>
</dbReference>
<organism evidence="4 5">
    <name type="scientific">Alternaria dauci</name>
    <dbReference type="NCBI Taxonomy" id="48095"/>
    <lineage>
        <taxon>Eukaryota</taxon>
        <taxon>Fungi</taxon>
        <taxon>Dikarya</taxon>
        <taxon>Ascomycota</taxon>
        <taxon>Pezizomycotina</taxon>
        <taxon>Dothideomycetes</taxon>
        <taxon>Pleosporomycetidae</taxon>
        <taxon>Pleosporales</taxon>
        <taxon>Pleosporineae</taxon>
        <taxon>Pleosporaceae</taxon>
        <taxon>Alternaria</taxon>
        <taxon>Alternaria sect. Porri</taxon>
    </lineage>
</organism>
<keyword evidence="3" id="KW-0812">Transmembrane</keyword>
<feature type="coiled-coil region" evidence="1">
    <location>
        <begin position="169"/>
        <end position="198"/>
    </location>
</feature>
<evidence type="ECO:0000313" key="4">
    <source>
        <dbReference type="EMBL" id="KAL1795315.1"/>
    </source>
</evidence>
<dbReference type="RefSeq" id="XP_069305899.1">
    <property type="nucleotide sequence ID" value="XM_069453337.1"/>
</dbReference>
<proteinExistence type="predicted"/>
<comment type="caution">
    <text evidence="4">The sequence shown here is derived from an EMBL/GenBank/DDBJ whole genome shotgun (WGS) entry which is preliminary data.</text>
</comment>
<feature type="region of interest" description="Disordered" evidence="2">
    <location>
        <begin position="24"/>
        <end position="65"/>
    </location>
</feature>
<feature type="transmembrane region" description="Helical" evidence="3">
    <location>
        <begin position="315"/>
        <end position="339"/>
    </location>
</feature>
<evidence type="ECO:0000256" key="3">
    <source>
        <dbReference type="SAM" id="Phobius"/>
    </source>
</evidence>
<feature type="compositionally biased region" description="Basic and acidic residues" evidence="2">
    <location>
        <begin position="31"/>
        <end position="44"/>
    </location>
</feature>
<keyword evidence="1" id="KW-0175">Coiled coil</keyword>
<evidence type="ECO:0000256" key="2">
    <source>
        <dbReference type="SAM" id="MobiDB-lite"/>
    </source>
</evidence>
<protein>
    <submittedName>
        <fullName evidence="4">Uncharacterized protein</fullName>
    </submittedName>
</protein>
<sequence>MDIQKDLVQVDRLNIGLDRSRITSQGQIEIPTDHSESSNDDTPRSHNLNPSTEDHVPPNTSSAGRIVNKVRRKKHNASVKIRKTLHIAKPEDETEEHDPDSVVLADTTDVKQSNSRLDHKSMEPEKHTLKDLLHDPIDTVKSKGQSQGNQEVAANIAVSDVPHGQEVDLVNAASAVNHAKTEAEKTQAEESFAEMLRQRQSTYVRWSLDRHVSKIRILPRETAVLKPKSDFEKVDTAGRTVTDWRAYSSHLLDYYAHRYGGQYIGFGSELPTPSKETIMPNIERLIVATSPFQEFIMTTRRVYRWEHPAETTKYLVIYIILWYMDLLLPGALSVVLYLVAERRFHGQSIEDLRDDIKHREDVERTALSLTEFIEKQGDENWAHDLLQDLGPWLMVQLADLANFFESIRNFYEWRKPTRTLSVLVVLAAGILATVLTPLWLLVKISTFSAGFTFFCLFPISVNFPEYRLLVSPTKRLFWNIPTHAEWAVQYIQAEGLRAIAEKQNASAKTAALADGSTLDAAAILSEKEDFASYSCHYEKAPGHLVVNQTGVRFVAKGPLHQVLFSLPYDRIGYLEKQDRHMEKMAKVLKECAKDLRLVDRDGQEWILHEMEKRDEAFSQIVGFSRTKWQVIW</sequence>
<dbReference type="GeneID" id="96087453"/>
<name>A0ABR3UFP2_9PLEO</name>
<dbReference type="EMBL" id="JBHGVX010000006">
    <property type="protein sequence ID" value="KAL1795315.1"/>
    <property type="molecule type" value="Genomic_DNA"/>
</dbReference>
<evidence type="ECO:0000313" key="5">
    <source>
        <dbReference type="Proteomes" id="UP001578633"/>
    </source>
</evidence>
<accession>A0ABR3UFP2</accession>
<dbReference type="PANTHER" id="PTHR37402">
    <property type="entry name" value="GRAM DOMAIN-CONTAINING PROTEIN 4"/>
    <property type="match status" value="1"/>
</dbReference>
<keyword evidence="5" id="KW-1185">Reference proteome</keyword>
<keyword evidence="3" id="KW-0472">Membrane</keyword>
<dbReference type="Proteomes" id="UP001578633">
    <property type="component" value="Chromosome 6"/>
</dbReference>
<evidence type="ECO:0000256" key="1">
    <source>
        <dbReference type="SAM" id="Coils"/>
    </source>
</evidence>